<dbReference type="STRING" id="1582439.NPIRD3C_1591"/>
<accession>A0A0C5BSP3</accession>
<dbReference type="OrthoDB" id="2889at2157"/>
<organism evidence="1 2">
    <name type="scientific">Nitrosopumilus piranensis</name>
    <dbReference type="NCBI Taxonomy" id="1582439"/>
    <lineage>
        <taxon>Archaea</taxon>
        <taxon>Nitrososphaerota</taxon>
        <taxon>Nitrososphaeria</taxon>
        <taxon>Nitrosopumilales</taxon>
        <taxon>Nitrosopumilaceae</taxon>
        <taxon>Nitrosopumilus</taxon>
    </lineage>
</organism>
<evidence type="ECO:0000313" key="1">
    <source>
        <dbReference type="EMBL" id="AJM92803.1"/>
    </source>
</evidence>
<name>A0A0C5BSP3_9ARCH</name>
<reference evidence="1 2" key="3">
    <citation type="journal article" date="2019" name="Int. J. Syst. Evol. Microbiol.">
        <title>Nitrosopumilus adriaticus sp. nov. and Nitrosopumilus piranensis sp. nov., two ammonia-oxidizing archaea from the Adriatic Sea and members of the class Nitrososphaeria.</title>
        <authorList>
            <person name="Bayer B."/>
            <person name="Vojvoda J."/>
            <person name="Reinthaler T."/>
            <person name="Reyes C."/>
            <person name="Pinto M."/>
            <person name="Herndl G.J."/>
        </authorList>
    </citation>
    <scope>NUCLEOTIDE SEQUENCE [LARGE SCALE GENOMIC DNA]</scope>
    <source>
        <strain evidence="1 2">D3C</strain>
    </source>
</reference>
<dbReference type="PATRIC" id="fig|1582439.9.peg.1641"/>
<protein>
    <submittedName>
        <fullName evidence="1">Uncharacterized protein</fullName>
    </submittedName>
</protein>
<keyword evidence="2" id="KW-1185">Reference proteome</keyword>
<reference evidence="2" key="1">
    <citation type="submission" date="2015-02" db="EMBL/GenBank/DDBJ databases">
        <title>Characterization of two novel Thaumarchaeota isolated from the Northern Adriatic Sea.</title>
        <authorList>
            <person name="Bayer B."/>
            <person name="Vojvoda J."/>
            <person name="Offre P."/>
            <person name="Srivastava A."/>
            <person name="Elisabeth N."/>
            <person name="Garcia J.A.L."/>
            <person name="Schleper C."/>
            <person name="Herndl G.J."/>
        </authorList>
    </citation>
    <scope>NUCLEOTIDE SEQUENCE [LARGE SCALE GENOMIC DNA]</scope>
    <source>
        <strain evidence="2">D3C</strain>
    </source>
</reference>
<dbReference type="GeneID" id="59166956"/>
<reference evidence="1 2" key="2">
    <citation type="journal article" date="2016" name="ISME J.">
        <title>Physiological and genomic characterization of two novel marine thaumarchaeal strains indicates niche differentiation.</title>
        <authorList>
            <person name="Bayer B."/>
            <person name="Vojvoda J."/>
            <person name="Offre P."/>
            <person name="Alves R.J."/>
            <person name="Elisabeth N.H."/>
            <person name="Garcia J.A."/>
            <person name="Volland J.M."/>
            <person name="Srivastava A."/>
            <person name="Schleper C."/>
            <person name="Herndl G.J."/>
        </authorList>
    </citation>
    <scope>NUCLEOTIDE SEQUENCE [LARGE SCALE GENOMIC DNA]</scope>
    <source>
        <strain evidence="1 2">D3C</strain>
    </source>
</reference>
<dbReference type="KEGG" id="nid:NPIRD3C_1591"/>
<proteinExistence type="predicted"/>
<evidence type="ECO:0000313" key="2">
    <source>
        <dbReference type="Proteomes" id="UP000032027"/>
    </source>
</evidence>
<dbReference type="AlphaFoldDB" id="A0A0C5BSP3"/>
<gene>
    <name evidence="1" type="ORF">NPIRD3C_1591</name>
</gene>
<dbReference type="EMBL" id="CP010868">
    <property type="protein sequence ID" value="AJM92803.1"/>
    <property type="molecule type" value="Genomic_DNA"/>
</dbReference>
<dbReference type="RefSeq" id="WP_192827842.1">
    <property type="nucleotide sequence ID" value="NZ_CP010868.1"/>
</dbReference>
<sequence length="49" mass="5422">MVLLEELRVCKNCGNVFSKKAGVTNISECPQCKGTSFEEIENTDVLSQE</sequence>
<dbReference type="Proteomes" id="UP000032027">
    <property type="component" value="Chromosome"/>
</dbReference>
<dbReference type="HOGENOM" id="CLU_3038871_0_0_2"/>